<dbReference type="InterPro" id="IPR053134">
    <property type="entry name" value="RNA-dir_DNA_polymerase"/>
</dbReference>
<name>A0AAV3QE16_LITER</name>
<accession>A0AAV3QE16</accession>
<evidence type="ECO:0000259" key="1">
    <source>
        <dbReference type="Pfam" id="PF00078"/>
    </source>
</evidence>
<comment type="caution">
    <text evidence="2">The sequence shown here is derived from an EMBL/GenBank/DDBJ whole genome shotgun (WGS) entry which is preliminary data.</text>
</comment>
<dbReference type="PANTHER" id="PTHR24559">
    <property type="entry name" value="TRANSPOSON TY3-I GAG-POL POLYPROTEIN"/>
    <property type="match status" value="1"/>
</dbReference>
<dbReference type="InterPro" id="IPR000477">
    <property type="entry name" value="RT_dom"/>
</dbReference>
<sequence length="151" mass="17263">MSRLDPNVAVHHLAVKESIKPVKQAQLRFCPELEPSIEAELNKLIEFGFIREVQNSTWLANIVPVKKKNVQIRVCVDFGDLNHACPKDDFPFPIHELMIDATTGHDALTFMDGSSRYNQIRMAPEDEELTTFRTPKGVYYYKVMPFGLKNA</sequence>
<organism evidence="2 3">
    <name type="scientific">Lithospermum erythrorhizon</name>
    <name type="common">Purple gromwell</name>
    <name type="synonym">Lithospermum officinale var. erythrorhizon</name>
    <dbReference type="NCBI Taxonomy" id="34254"/>
    <lineage>
        <taxon>Eukaryota</taxon>
        <taxon>Viridiplantae</taxon>
        <taxon>Streptophyta</taxon>
        <taxon>Embryophyta</taxon>
        <taxon>Tracheophyta</taxon>
        <taxon>Spermatophyta</taxon>
        <taxon>Magnoliopsida</taxon>
        <taxon>eudicotyledons</taxon>
        <taxon>Gunneridae</taxon>
        <taxon>Pentapetalae</taxon>
        <taxon>asterids</taxon>
        <taxon>lamiids</taxon>
        <taxon>Boraginales</taxon>
        <taxon>Boraginaceae</taxon>
        <taxon>Boraginoideae</taxon>
        <taxon>Lithospermeae</taxon>
        <taxon>Lithospermum</taxon>
    </lineage>
</organism>
<proteinExistence type="predicted"/>
<dbReference type="CDD" id="cd01647">
    <property type="entry name" value="RT_LTR"/>
    <property type="match status" value="1"/>
</dbReference>
<reference evidence="2 3" key="1">
    <citation type="submission" date="2024-01" db="EMBL/GenBank/DDBJ databases">
        <title>The complete chloroplast genome sequence of Lithospermum erythrorhizon: insights into the phylogenetic relationship among Boraginaceae species and the maternal lineages of purple gromwells.</title>
        <authorList>
            <person name="Okada T."/>
            <person name="Watanabe K."/>
        </authorList>
    </citation>
    <scope>NUCLEOTIDE SEQUENCE [LARGE SCALE GENOMIC DNA]</scope>
</reference>
<dbReference type="Proteomes" id="UP001454036">
    <property type="component" value="Unassembled WGS sequence"/>
</dbReference>
<dbReference type="EMBL" id="BAABME010004187">
    <property type="protein sequence ID" value="GAA0161471.1"/>
    <property type="molecule type" value="Genomic_DNA"/>
</dbReference>
<dbReference type="Pfam" id="PF00078">
    <property type="entry name" value="RVT_1"/>
    <property type="match status" value="1"/>
</dbReference>
<dbReference type="PANTHER" id="PTHR24559:SF439">
    <property type="entry name" value="RETROTRANSPOSON, UNCLASSIFIED-LIKE PROTEIN"/>
    <property type="match status" value="1"/>
</dbReference>
<protein>
    <recommendedName>
        <fullName evidence="1">Reverse transcriptase domain-containing protein</fullName>
    </recommendedName>
</protein>
<evidence type="ECO:0000313" key="2">
    <source>
        <dbReference type="EMBL" id="GAA0161471.1"/>
    </source>
</evidence>
<dbReference type="SUPFAM" id="SSF56672">
    <property type="entry name" value="DNA/RNA polymerases"/>
    <property type="match status" value="1"/>
</dbReference>
<dbReference type="InterPro" id="IPR043502">
    <property type="entry name" value="DNA/RNA_pol_sf"/>
</dbReference>
<feature type="domain" description="Reverse transcriptase" evidence="1">
    <location>
        <begin position="65"/>
        <end position="151"/>
    </location>
</feature>
<keyword evidence="3" id="KW-1185">Reference proteome</keyword>
<dbReference type="AlphaFoldDB" id="A0AAV3QE16"/>
<dbReference type="Gene3D" id="3.10.10.10">
    <property type="entry name" value="HIV Type 1 Reverse Transcriptase, subunit A, domain 1"/>
    <property type="match status" value="1"/>
</dbReference>
<gene>
    <name evidence="2" type="ORF">LIER_17781</name>
</gene>
<evidence type="ECO:0000313" key="3">
    <source>
        <dbReference type="Proteomes" id="UP001454036"/>
    </source>
</evidence>